<keyword evidence="3" id="KW-1185">Reference proteome</keyword>
<comment type="caution">
    <text evidence="2">The sequence shown here is derived from an EMBL/GenBank/DDBJ whole genome shotgun (WGS) entry which is preliminary data.</text>
</comment>
<gene>
    <name evidence="2" type="ORF">GOQ30_14910</name>
</gene>
<name>A0A6I4IUA9_9FLAO</name>
<evidence type="ECO:0000259" key="1">
    <source>
        <dbReference type="Pfam" id="PF20376"/>
    </source>
</evidence>
<sequence>MFKGRKLVIATQHKKEQVIAPILEKEIGVTCFTNTLFNTDSLGTFSGEIERTSTALDTLREKCIRTAKLHQCDLVLGSEGSFGMHPTLFFSAADEEFIMLLDLKNNLEIVAKELSTATNFGGETITNLQELLAFAEKACFPTHALILKSSEKKPTLIYKGIQSEKDLINQFEYLKDNFSKVHVETDMRAHMNPSRMQIIKKATQQLISKIQSCCPSCKTPGFDIAIVKPGLRCSSCNLPTKSTLSWVYKCKKCAFEKESFFPHQKEVEVPMYCNYCNP</sequence>
<protein>
    <recommendedName>
        <fullName evidence="1">DUF6671 domain-containing protein</fullName>
    </recommendedName>
</protein>
<feature type="domain" description="DUF6671" evidence="1">
    <location>
        <begin position="62"/>
        <end position="278"/>
    </location>
</feature>
<proteinExistence type="predicted"/>
<organism evidence="2 3">
    <name type="scientific">Flavobacterium profundi</name>
    <dbReference type="NCBI Taxonomy" id="1774945"/>
    <lineage>
        <taxon>Bacteria</taxon>
        <taxon>Pseudomonadati</taxon>
        <taxon>Bacteroidota</taxon>
        <taxon>Flavobacteriia</taxon>
        <taxon>Flavobacteriales</taxon>
        <taxon>Flavobacteriaceae</taxon>
        <taxon>Flavobacterium</taxon>
    </lineage>
</organism>
<evidence type="ECO:0000313" key="3">
    <source>
        <dbReference type="Proteomes" id="UP000431264"/>
    </source>
</evidence>
<dbReference type="InterPro" id="IPR046612">
    <property type="entry name" value="DUF6671"/>
</dbReference>
<accession>A0A6I4IUA9</accession>
<reference evidence="3" key="1">
    <citation type="submission" date="2019-05" db="EMBL/GenBank/DDBJ databases">
        <title>Flavobacterium profundi sp. nov., isolated from a deep-sea seamount.</title>
        <authorList>
            <person name="Zhang D.-C."/>
        </authorList>
    </citation>
    <scope>NUCLEOTIDE SEQUENCE [LARGE SCALE GENOMIC DNA]</scope>
    <source>
        <strain evidence="3">TP390</strain>
    </source>
</reference>
<dbReference type="RefSeq" id="WP_140998887.1">
    <property type="nucleotide sequence ID" value="NZ_VDCZ01000012.1"/>
</dbReference>
<dbReference type="OrthoDB" id="9793837at2"/>
<dbReference type="Proteomes" id="UP000431264">
    <property type="component" value="Unassembled WGS sequence"/>
</dbReference>
<evidence type="ECO:0000313" key="2">
    <source>
        <dbReference type="EMBL" id="MVO10463.1"/>
    </source>
</evidence>
<dbReference type="EMBL" id="WQLW01000012">
    <property type="protein sequence ID" value="MVO10463.1"/>
    <property type="molecule type" value="Genomic_DNA"/>
</dbReference>
<dbReference type="AlphaFoldDB" id="A0A6I4IUA9"/>
<dbReference type="Pfam" id="PF20376">
    <property type="entry name" value="DUF6671"/>
    <property type="match status" value="1"/>
</dbReference>